<dbReference type="InterPro" id="IPR011032">
    <property type="entry name" value="GroES-like_sf"/>
</dbReference>
<dbReference type="InterPro" id="IPR047122">
    <property type="entry name" value="Trans-enoyl_RdTase-like"/>
</dbReference>
<dbReference type="CDD" id="cd08249">
    <property type="entry name" value="enoyl_reductase_like"/>
    <property type="match status" value="1"/>
</dbReference>
<comment type="caution">
    <text evidence="2">The sequence shown here is derived from an EMBL/GenBank/DDBJ whole genome shotgun (WGS) entry which is preliminary data.</text>
</comment>
<keyword evidence="3" id="KW-1185">Reference proteome</keyword>
<reference evidence="2 3" key="1">
    <citation type="submission" date="2018-03" db="EMBL/GenBank/DDBJ databases">
        <title>Genomic Encyclopedia of Archaeal and Bacterial Type Strains, Phase II (KMG-II): from individual species to whole genera.</title>
        <authorList>
            <person name="Goeker M."/>
        </authorList>
    </citation>
    <scope>NUCLEOTIDE SEQUENCE [LARGE SCALE GENOMIC DNA]</scope>
    <source>
        <strain evidence="2 3">DSM 45348</strain>
    </source>
</reference>
<dbReference type="RefSeq" id="WP_106129601.1">
    <property type="nucleotide sequence ID" value="NZ_PVZG01000015.1"/>
</dbReference>
<dbReference type="Proteomes" id="UP000239209">
    <property type="component" value="Unassembled WGS sequence"/>
</dbReference>
<proteinExistence type="predicted"/>
<dbReference type="GO" id="GO:0016651">
    <property type="term" value="F:oxidoreductase activity, acting on NAD(P)H"/>
    <property type="evidence" value="ECO:0007669"/>
    <property type="project" value="InterPro"/>
</dbReference>
<dbReference type="AlphaFoldDB" id="A0A2T0RQG8"/>
<dbReference type="Gene3D" id="3.90.180.10">
    <property type="entry name" value="Medium-chain alcohol dehydrogenases, catalytic domain"/>
    <property type="match status" value="1"/>
</dbReference>
<accession>A0A2T0RQG8</accession>
<dbReference type="Gene3D" id="3.40.50.720">
    <property type="entry name" value="NAD(P)-binding Rossmann-like Domain"/>
    <property type="match status" value="1"/>
</dbReference>
<gene>
    <name evidence="2" type="ORF">CLV70_115115</name>
</gene>
<dbReference type="SUPFAM" id="SSF50129">
    <property type="entry name" value="GroES-like"/>
    <property type="match status" value="1"/>
</dbReference>
<dbReference type="SMART" id="SM00829">
    <property type="entry name" value="PKS_ER"/>
    <property type="match status" value="1"/>
</dbReference>
<dbReference type="PANTHER" id="PTHR45348:SF2">
    <property type="entry name" value="ZINC-TYPE ALCOHOL DEHYDROGENASE-LIKE PROTEIN C2E1P3.01"/>
    <property type="match status" value="1"/>
</dbReference>
<dbReference type="Pfam" id="PF08240">
    <property type="entry name" value="ADH_N"/>
    <property type="match status" value="1"/>
</dbReference>
<organism evidence="2 3">
    <name type="scientific">Pseudosporangium ferrugineum</name>
    <dbReference type="NCBI Taxonomy" id="439699"/>
    <lineage>
        <taxon>Bacteria</taxon>
        <taxon>Bacillati</taxon>
        <taxon>Actinomycetota</taxon>
        <taxon>Actinomycetes</taxon>
        <taxon>Micromonosporales</taxon>
        <taxon>Micromonosporaceae</taxon>
        <taxon>Pseudosporangium</taxon>
    </lineage>
</organism>
<evidence type="ECO:0000313" key="2">
    <source>
        <dbReference type="EMBL" id="PRY23382.1"/>
    </source>
</evidence>
<evidence type="ECO:0000259" key="1">
    <source>
        <dbReference type="SMART" id="SM00829"/>
    </source>
</evidence>
<dbReference type="SUPFAM" id="SSF51735">
    <property type="entry name" value="NAD(P)-binding Rossmann-fold domains"/>
    <property type="match status" value="1"/>
</dbReference>
<dbReference type="PANTHER" id="PTHR45348">
    <property type="entry name" value="HYPOTHETICAL OXIDOREDUCTASE (EUROFUNG)"/>
    <property type="match status" value="1"/>
</dbReference>
<feature type="domain" description="Enoyl reductase (ER)" evidence="1">
    <location>
        <begin position="15"/>
        <end position="348"/>
    </location>
</feature>
<dbReference type="InterPro" id="IPR020843">
    <property type="entry name" value="ER"/>
</dbReference>
<dbReference type="InterPro" id="IPR036291">
    <property type="entry name" value="NAD(P)-bd_dom_sf"/>
</dbReference>
<protein>
    <submittedName>
        <fullName evidence="2">NADPH:quinone reductase-like Zn-dependent oxidoreductase</fullName>
    </submittedName>
</protein>
<sequence>MPSISNTALWLRRPGAAFRVGPAPRTPAGPGEVVVRVRAVAVNPVDGSPGVAYRLVFPWLTFPAVIGSDVAGEVVEVGAGVTRLRTGDRVVGHAVGVERDRNRAAEGAFQHYCVLLAHMVSPIPDELSFAQAAVLPLALSTAATGLFQADHLGLPLPTAEPPERGETVLVWGGSTSVGMNAIQLARAAGYRVVATASPHNFDRLRALGAAEVADYHGRDAAGRVIAAIGDSPLAGVLAIGAGSLPRCLAVAAGVPGRRRVASAQPAIVIRLGLLGRRRRGVTVSGIWGGTLKGNEVGPGIYADYLPAALAAERFRAVPEAMVVGVGLDRIPVALDRLRRGVCAQKIVVTL</sequence>
<name>A0A2T0RQG8_9ACTN</name>
<dbReference type="OrthoDB" id="9801186at2"/>
<evidence type="ECO:0000313" key="3">
    <source>
        <dbReference type="Proteomes" id="UP000239209"/>
    </source>
</evidence>
<dbReference type="InterPro" id="IPR013154">
    <property type="entry name" value="ADH-like_N"/>
</dbReference>
<dbReference type="EMBL" id="PVZG01000015">
    <property type="protein sequence ID" value="PRY23382.1"/>
    <property type="molecule type" value="Genomic_DNA"/>
</dbReference>